<protein>
    <submittedName>
        <fullName evidence="1">Uncharacterized protein</fullName>
    </submittedName>
</protein>
<dbReference type="EMBL" id="RCHS01003760">
    <property type="protein sequence ID" value="RMX39906.1"/>
    <property type="molecule type" value="Genomic_DNA"/>
</dbReference>
<comment type="caution">
    <text evidence="1">The sequence shown here is derived from an EMBL/GenBank/DDBJ whole genome shotgun (WGS) entry which is preliminary data.</text>
</comment>
<evidence type="ECO:0000313" key="1">
    <source>
        <dbReference type="EMBL" id="RMX39906.1"/>
    </source>
</evidence>
<organism evidence="1 2">
    <name type="scientific">Pocillopora damicornis</name>
    <name type="common">Cauliflower coral</name>
    <name type="synonym">Millepora damicornis</name>
    <dbReference type="NCBI Taxonomy" id="46731"/>
    <lineage>
        <taxon>Eukaryota</taxon>
        <taxon>Metazoa</taxon>
        <taxon>Cnidaria</taxon>
        <taxon>Anthozoa</taxon>
        <taxon>Hexacorallia</taxon>
        <taxon>Scleractinia</taxon>
        <taxon>Astrocoeniina</taxon>
        <taxon>Pocilloporidae</taxon>
        <taxon>Pocillopora</taxon>
    </lineage>
</organism>
<proteinExistence type="predicted"/>
<feature type="non-terminal residue" evidence="1">
    <location>
        <position position="181"/>
    </location>
</feature>
<evidence type="ECO:0000313" key="2">
    <source>
        <dbReference type="Proteomes" id="UP000275408"/>
    </source>
</evidence>
<accession>A0A3M6TES7</accession>
<sequence>MSKFSPLDLVKTFVRNFSAYQAIEGSWERKSFPWRKPFACIPSVTPKETNGTEGENEGVGRDMLEFLRRIIDGQGLHKEPSKFQANVNFPEPHTRDFNADLLNPDKPPKDGRYLSDLMEIFGLDCLITKATLKTKTSETLLDLISTSNKKKALVSDAVDKQISDHSLVFTILRSRAPRSRS</sequence>
<gene>
    <name evidence="1" type="ORF">pdam_00024572</name>
</gene>
<dbReference type="AlphaFoldDB" id="A0A3M6TES7"/>
<keyword evidence="2" id="KW-1185">Reference proteome</keyword>
<dbReference type="Proteomes" id="UP000275408">
    <property type="component" value="Unassembled WGS sequence"/>
</dbReference>
<reference evidence="1 2" key="1">
    <citation type="journal article" date="2018" name="Sci. Rep.">
        <title>Comparative analysis of the Pocillopora damicornis genome highlights role of immune system in coral evolution.</title>
        <authorList>
            <person name="Cunning R."/>
            <person name="Bay R.A."/>
            <person name="Gillette P."/>
            <person name="Baker A.C."/>
            <person name="Traylor-Knowles N."/>
        </authorList>
    </citation>
    <scope>NUCLEOTIDE SEQUENCE [LARGE SCALE GENOMIC DNA]</scope>
    <source>
        <strain evidence="1">RSMAS</strain>
        <tissue evidence="1">Whole animal</tissue>
    </source>
</reference>
<name>A0A3M6TES7_POCDA</name>